<dbReference type="PANTHER" id="PTHR10492:SF92">
    <property type="entry name" value="ATP-DEPENDENT DNA HELICASE"/>
    <property type="match status" value="1"/>
</dbReference>
<dbReference type="EC" id="5.6.2.3" evidence="1"/>
<reference evidence="4" key="2">
    <citation type="submission" date="2025-08" db="UniProtKB">
        <authorList>
            <consortium name="RefSeq"/>
        </authorList>
    </citation>
    <scope>IDENTIFICATION</scope>
    <source>
        <tissue evidence="4">Leaves</tissue>
    </source>
</reference>
<dbReference type="OrthoDB" id="1918649at2759"/>
<comment type="catalytic activity">
    <reaction evidence="1">
        <text>ATP + H2O = ADP + phosphate + H(+)</text>
        <dbReference type="Rhea" id="RHEA:13065"/>
        <dbReference type="ChEBI" id="CHEBI:15377"/>
        <dbReference type="ChEBI" id="CHEBI:15378"/>
        <dbReference type="ChEBI" id="CHEBI:30616"/>
        <dbReference type="ChEBI" id="CHEBI:43474"/>
        <dbReference type="ChEBI" id="CHEBI:456216"/>
        <dbReference type="EC" id="5.6.2.3"/>
    </reaction>
</comment>
<dbReference type="GO" id="GO:0006310">
    <property type="term" value="P:DNA recombination"/>
    <property type="evidence" value="ECO:0007669"/>
    <property type="project" value="UniProtKB-KW"/>
</dbReference>
<evidence type="ECO:0000313" key="3">
    <source>
        <dbReference type="Proteomes" id="UP001652660"/>
    </source>
</evidence>
<proteinExistence type="inferred from homology"/>
<dbReference type="RefSeq" id="XP_027096151.1">
    <property type="nucleotide sequence ID" value="XM_027240350.1"/>
</dbReference>
<dbReference type="GO" id="GO:0016787">
    <property type="term" value="F:hydrolase activity"/>
    <property type="evidence" value="ECO:0007669"/>
    <property type="project" value="UniProtKB-KW"/>
</dbReference>
<protein>
    <recommendedName>
        <fullName evidence="1">ATP-dependent DNA helicase</fullName>
        <ecNumber evidence="1">5.6.2.3</ecNumber>
    </recommendedName>
</protein>
<feature type="domain" description="DNA helicase Pif1-like DEAD-box helicase" evidence="2">
    <location>
        <begin position="46"/>
        <end position="198"/>
    </location>
</feature>
<gene>
    <name evidence="4" type="primary">LOC113716051</name>
</gene>
<dbReference type="GO" id="GO:0005524">
    <property type="term" value="F:ATP binding"/>
    <property type="evidence" value="ECO:0007669"/>
    <property type="project" value="UniProtKB-KW"/>
</dbReference>
<dbReference type="GO" id="GO:0006281">
    <property type="term" value="P:DNA repair"/>
    <property type="evidence" value="ECO:0007669"/>
    <property type="project" value="UniProtKB-KW"/>
</dbReference>
<keyword evidence="1" id="KW-0547">Nucleotide-binding</keyword>
<keyword evidence="1" id="KW-0347">Helicase</keyword>
<sequence length="207" mass="23109">MGKSIASFGLVPNDLSFFDVENQTRELLAERSITVHEKDLNAITLFNEKQRHAFEVISHLIYENKNRAFFVDGLGGTGKSFLYRALLADVRSKWYLALAMITSGIATSILPGGRIVHSRFKIPIDLSESRECKVSKQSNLTVMIGESKLIIWNEAPMSAIEALNDLLQVLMNSSKIFGGKVVVFGGDFRQTLPLFVEESNLRLLMLA</sequence>
<evidence type="ECO:0000256" key="1">
    <source>
        <dbReference type="RuleBase" id="RU363044"/>
    </source>
</evidence>
<dbReference type="PANTHER" id="PTHR10492">
    <property type="match status" value="1"/>
</dbReference>
<dbReference type="Gene3D" id="3.40.50.300">
    <property type="entry name" value="P-loop containing nucleotide triphosphate hydrolases"/>
    <property type="match status" value="1"/>
</dbReference>
<reference evidence="3" key="1">
    <citation type="journal article" date="2025" name="Foods">
        <title>Unveiling the Microbial Signatures of Arabica Coffee Cherries: Insights into Ripeness Specific Diversity, Functional Traits, and Implications for Quality and Safety.</title>
        <authorList>
            <consortium name="RefSeq"/>
            <person name="Tenea G.N."/>
            <person name="Cifuentes V."/>
            <person name="Reyes P."/>
            <person name="Cevallos-Vallejos M."/>
        </authorList>
    </citation>
    <scope>NUCLEOTIDE SEQUENCE [LARGE SCALE GENOMIC DNA]</scope>
</reference>
<comment type="cofactor">
    <cofactor evidence="1">
        <name>Mg(2+)</name>
        <dbReference type="ChEBI" id="CHEBI:18420"/>
    </cofactor>
</comment>
<keyword evidence="3" id="KW-1185">Reference proteome</keyword>
<keyword evidence="1" id="KW-0233">DNA recombination</keyword>
<dbReference type="InterPro" id="IPR027417">
    <property type="entry name" value="P-loop_NTPase"/>
</dbReference>
<organism evidence="3 4">
    <name type="scientific">Coffea arabica</name>
    <name type="common">Arabian coffee</name>
    <dbReference type="NCBI Taxonomy" id="13443"/>
    <lineage>
        <taxon>Eukaryota</taxon>
        <taxon>Viridiplantae</taxon>
        <taxon>Streptophyta</taxon>
        <taxon>Embryophyta</taxon>
        <taxon>Tracheophyta</taxon>
        <taxon>Spermatophyta</taxon>
        <taxon>Magnoliopsida</taxon>
        <taxon>eudicotyledons</taxon>
        <taxon>Gunneridae</taxon>
        <taxon>Pentapetalae</taxon>
        <taxon>asterids</taxon>
        <taxon>lamiids</taxon>
        <taxon>Gentianales</taxon>
        <taxon>Rubiaceae</taxon>
        <taxon>Ixoroideae</taxon>
        <taxon>Gardenieae complex</taxon>
        <taxon>Bertiereae - Coffeeae clade</taxon>
        <taxon>Coffeeae</taxon>
        <taxon>Coffea</taxon>
    </lineage>
</organism>
<dbReference type="SUPFAM" id="SSF52540">
    <property type="entry name" value="P-loop containing nucleoside triphosphate hydrolases"/>
    <property type="match status" value="1"/>
</dbReference>
<dbReference type="InterPro" id="IPR010285">
    <property type="entry name" value="DNA_helicase_pif1-like_DEAD"/>
</dbReference>
<evidence type="ECO:0000313" key="4">
    <source>
        <dbReference type="RefSeq" id="XP_027096151.1"/>
    </source>
</evidence>
<keyword evidence="1" id="KW-0067">ATP-binding</keyword>
<keyword evidence="1" id="KW-0234">DNA repair</keyword>
<name>A0A6P6V0B0_COFAR</name>
<dbReference type="Proteomes" id="UP001652660">
    <property type="component" value="Chromosome 11c"/>
</dbReference>
<keyword evidence="1" id="KW-0227">DNA damage</keyword>
<dbReference type="GO" id="GO:0000723">
    <property type="term" value="P:telomere maintenance"/>
    <property type="evidence" value="ECO:0007669"/>
    <property type="project" value="InterPro"/>
</dbReference>
<evidence type="ECO:0000259" key="2">
    <source>
        <dbReference type="Pfam" id="PF05970"/>
    </source>
</evidence>
<dbReference type="Pfam" id="PF05970">
    <property type="entry name" value="PIF1"/>
    <property type="match status" value="1"/>
</dbReference>
<dbReference type="AlphaFoldDB" id="A0A6P6V0B0"/>
<dbReference type="GO" id="GO:0043139">
    <property type="term" value="F:5'-3' DNA helicase activity"/>
    <property type="evidence" value="ECO:0007669"/>
    <property type="project" value="UniProtKB-EC"/>
</dbReference>
<keyword evidence="1" id="KW-0378">Hydrolase</keyword>
<dbReference type="GeneID" id="113716051"/>
<accession>A0A6P6V0B0</accession>
<comment type="similarity">
    <text evidence="1">Belongs to the helicase family.</text>
</comment>